<accession>A0AAW1CF17</accession>
<evidence type="ECO:0008006" key="5">
    <source>
        <dbReference type="Google" id="ProtNLM"/>
    </source>
</evidence>
<dbReference type="GO" id="GO:0051015">
    <property type="term" value="F:actin filament binding"/>
    <property type="evidence" value="ECO:0007669"/>
    <property type="project" value="TreeGrafter"/>
</dbReference>
<comment type="subcellular location">
    <subcellularLocation>
        <location evidence="1">Cytoplasm</location>
    </subcellularLocation>
</comment>
<name>A0AAW1CF17_9HEMI</name>
<dbReference type="GO" id="GO:0005912">
    <property type="term" value="C:adherens junction"/>
    <property type="evidence" value="ECO:0007669"/>
    <property type="project" value="TreeGrafter"/>
</dbReference>
<gene>
    <name evidence="3" type="ORF">O3M35_013116</name>
</gene>
<evidence type="ECO:0000256" key="2">
    <source>
        <dbReference type="ARBA" id="ARBA00022490"/>
    </source>
</evidence>
<dbReference type="GO" id="GO:0016342">
    <property type="term" value="C:catenin complex"/>
    <property type="evidence" value="ECO:0007669"/>
    <property type="project" value="TreeGrafter"/>
</dbReference>
<dbReference type="GO" id="GO:0005737">
    <property type="term" value="C:cytoplasm"/>
    <property type="evidence" value="ECO:0007669"/>
    <property type="project" value="UniProtKB-SubCell"/>
</dbReference>
<keyword evidence="4" id="KW-1185">Reference proteome</keyword>
<keyword evidence="2" id="KW-0963">Cytoplasm</keyword>
<evidence type="ECO:0000256" key="1">
    <source>
        <dbReference type="ARBA" id="ARBA00004496"/>
    </source>
</evidence>
<dbReference type="GO" id="GO:0016477">
    <property type="term" value="P:cell migration"/>
    <property type="evidence" value="ECO:0007669"/>
    <property type="project" value="TreeGrafter"/>
</dbReference>
<reference evidence="3 4" key="1">
    <citation type="submission" date="2022-12" db="EMBL/GenBank/DDBJ databases">
        <title>Chromosome-level genome assembly of true bugs.</title>
        <authorList>
            <person name="Ma L."/>
            <person name="Li H."/>
        </authorList>
    </citation>
    <scope>NUCLEOTIDE SEQUENCE [LARGE SCALE GENOMIC DNA]</scope>
    <source>
        <strain evidence="3">Lab_2022b</strain>
    </source>
</reference>
<dbReference type="GO" id="GO:0098609">
    <property type="term" value="P:cell-cell adhesion"/>
    <property type="evidence" value="ECO:0007669"/>
    <property type="project" value="TreeGrafter"/>
</dbReference>
<evidence type="ECO:0000313" key="4">
    <source>
        <dbReference type="Proteomes" id="UP001461498"/>
    </source>
</evidence>
<dbReference type="AlphaFoldDB" id="A0AAW1CF17"/>
<dbReference type="Proteomes" id="UP001461498">
    <property type="component" value="Unassembled WGS sequence"/>
</dbReference>
<dbReference type="GO" id="GO:0008013">
    <property type="term" value="F:beta-catenin binding"/>
    <property type="evidence" value="ECO:0007669"/>
    <property type="project" value="TreeGrafter"/>
</dbReference>
<dbReference type="PANTHER" id="PTHR18914:SF33">
    <property type="entry name" value="RE47911P-RELATED"/>
    <property type="match status" value="1"/>
</dbReference>
<organism evidence="3 4">
    <name type="scientific">Rhynocoris fuscipes</name>
    <dbReference type="NCBI Taxonomy" id="488301"/>
    <lineage>
        <taxon>Eukaryota</taxon>
        <taxon>Metazoa</taxon>
        <taxon>Ecdysozoa</taxon>
        <taxon>Arthropoda</taxon>
        <taxon>Hexapoda</taxon>
        <taxon>Insecta</taxon>
        <taxon>Pterygota</taxon>
        <taxon>Neoptera</taxon>
        <taxon>Paraneoptera</taxon>
        <taxon>Hemiptera</taxon>
        <taxon>Heteroptera</taxon>
        <taxon>Panheteroptera</taxon>
        <taxon>Cimicomorpha</taxon>
        <taxon>Reduviidae</taxon>
        <taxon>Harpactorinae</taxon>
        <taxon>Harpactorini</taxon>
        <taxon>Rhynocoris</taxon>
    </lineage>
</organism>
<proteinExistence type="predicted"/>
<sequence>MSFPAIHKTVTIITEIENKVYHKDLRQRLKVLLKCVQDSIKEIETYLQIPEYNSYKNKVKLCISQMLKVIPAVINLLSEGNHSAFQDVAEYMLEKLKWCLMEPMRMFGGGGMEEDTEASGIFVRSIDWAISALQASEPIDSNYKLAIDDLLCQALTIAKLSAGQDYQEISSGCRSVLVSLSSAMDNKETMESARRLHRDILLCNLETLYRRVNTAVLRLFLYVMSDNFLPLKNIIIKCVESFKDKNPQKKKQPSDLDPYIQKLDLYLEQIHLLGNFAVACSDSWEMKLRLQCSLASLEFCETHLVPAITAFYMDQQLAKRDYLSFLTDEAQRAFKDLHLQIDNIIDTGSFARVVFEDLTDVTRTIRENVSDDIFEKRECELFQRRCNKLVQHLLTTDDKYVRQDPSVHQIVKQLLTVLKNQSDHLRSGSPIVNHILWDLDFALELLDRLCQKLNFSTLNHSTIGRISIDRSVSFPDSVRSLPLDASSTRTDKNISSNSRDGQSWLRKKYLNTPNMEDSERQDAISSTLEPYLSRVGDTPMIKSTLYCRTPLKSPRLLRTEFTTYDFTDILQEIAKLPNDSWIPFNEDPSQSGDSTFITNNAKENKSAIDDKCSLFCGTMKPNELPYSTVQSDRYSFESTADRIRDIINVEDKIKNLKDP</sequence>
<dbReference type="EMBL" id="JAPXFL010000064">
    <property type="protein sequence ID" value="KAK9496637.1"/>
    <property type="molecule type" value="Genomic_DNA"/>
</dbReference>
<comment type="caution">
    <text evidence="3">The sequence shown here is derived from an EMBL/GenBank/DDBJ whole genome shotgun (WGS) entry which is preliminary data.</text>
</comment>
<dbReference type="PANTHER" id="PTHR18914">
    <property type="entry name" value="ALPHA CATENIN"/>
    <property type="match status" value="1"/>
</dbReference>
<evidence type="ECO:0000313" key="3">
    <source>
        <dbReference type="EMBL" id="KAK9496637.1"/>
    </source>
</evidence>
<protein>
    <recommendedName>
        <fullName evidence="5">Serendipity locus protein alpha</fullName>
    </recommendedName>
</protein>